<reference evidence="2" key="1">
    <citation type="submission" date="2023-02" db="EMBL/GenBank/DDBJ databases">
        <title>Description of Herbaspirillum huttiense subsp. nephrolepsisexaltata and Herbaspirillum huttiense subsp. lycopersicon.</title>
        <authorList>
            <person name="Poudel M."/>
            <person name="Sharma A."/>
            <person name="Goss E."/>
            <person name="Tapia J.H."/>
            <person name="Harmon C.M."/>
            <person name="Jones J.B."/>
        </authorList>
    </citation>
    <scope>NUCLEOTIDE SEQUENCE</scope>
    <source>
        <strain evidence="2">NC40101</strain>
    </source>
</reference>
<feature type="region of interest" description="Disordered" evidence="1">
    <location>
        <begin position="313"/>
        <end position="351"/>
    </location>
</feature>
<accession>A0AAE4GAJ1</accession>
<dbReference type="EMBL" id="JAVRAA010000005">
    <property type="protein sequence ID" value="MDT0337615.1"/>
    <property type="molecule type" value="Genomic_DNA"/>
</dbReference>
<feature type="compositionally biased region" description="Basic and acidic residues" evidence="1">
    <location>
        <begin position="313"/>
        <end position="328"/>
    </location>
</feature>
<organism evidence="2">
    <name type="scientific">Herbaspirillum huttiense subsp. nephrolepidis</name>
    <dbReference type="NCBI Taxonomy" id="3075126"/>
    <lineage>
        <taxon>Bacteria</taxon>
        <taxon>Pseudomonadati</taxon>
        <taxon>Pseudomonadota</taxon>
        <taxon>Betaproteobacteria</taxon>
        <taxon>Burkholderiales</taxon>
        <taxon>Oxalobacteraceae</taxon>
        <taxon>Herbaspirillum</taxon>
    </lineage>
</organism>
<comment type="caution">
    <text evidence="2">The sequence shown here is derived from an EMBL/GenBank/DDBJ whole genome shotgun (WGS) entry which is preliminary data.</text>
</comment>
<dbReference type="RefSeq" id="WP_284078308.1">
    <property type="nucleotide sequence ID" value="NZ_JAVLSM010000007.1"/>
</dbReference>
<sequence>MENANSHEDFDLADLDKVEVDERQLAQDLVLPELNIVKGNKKAVMKQIGATSNDLWSLPVEGSNLVILPNYNPRLKGPKWEARVTDMVESLLADGWHDDSPISVISARINGEEALLLKRGHTRWEAVKRANAILSQRVPKTERRITHVTAVCTQQRVTEEAMYGDTVRSNTDSELEPYEKAIICNNLRTLGCDTETIERYTGIKAAYVKDLLTLMDGPMKIRQLVRDGRIAVTRALKMLREHDVNAVSEVEKQVARADAAGKKRVTAKFVAGHMYHSAIRKAAPSLRTIVADVKSDPGFSALAPATRQKIEEMTEQLEKVRKMDEEKNGPIQDPEASSEPAVDPRQQSLAV</sequence>
<proteinExistence type="predicted"/>
<evidence type="ECO:0008006" key="3">
    <source>
        <dbReference type="Google" id="ProtNLM"/>
    </source>
</evidence>
<dbReference type="SUPFAM" id="SSF109709">
    <property type="entry name" value="KorB DNA-binding domain-like"/>
    <property type="match status" value="1"/>
</dbReference>
<gene>
    <name evidence="2" type="ORF">RJN63_12295</name>
</gene>
<evidence type="ECO:0000313" key="2">
    <source>
        <dbReference type="EMBL" id="MDT0337615.1"/>
    </source>
</evidence>
<protein>
    <recommendedName>
        <fullName evidence="3">ParB/Sulfiredoxin domain-containing protein</fullName>
    </recommendedName>
</protein>
<dbReference type="Gene3D" id="1.10.10.2830">
    <property type="match status" value="1"/>
</dbReference>
<name>A0AAE4GAJ1_9BURK</name>
<dbReference type="AlphaFoldDB" id="A0AAE4GAJ1"/>
<evidence type="ECO:0000256" key="1">
    <source>
        <dbReference type="SAM" id="MobiDB-lite"/>
    </source>
</evidence>